<comment type="similarity">
    <text evidence="14">Belongs to the TOPBP1 family.</text>
</comment>
<dbReference type="GO" id="GO:0006270">
    <property type="term" value="P:DNA replication initiation"/>
    <property type="evidence" value="ECO:0007669"/>
    <property type="project" value="TreeGrafter"/>
</dbReference>
<dbReference type="CDD" id="cd17731">
    <property type="entry name" value="BRCT_TopBP1_rpt2_like"/>
    <property type="match status" value="1"/>
</dbReference>
<dbReference type="GO" id="GO:0005694">
    <property type="term" value="C:chromosome"/>
    <property type="evidence" value="ECO:0007669"/>
    <property type="project" value="UniProtKB-SubCell"/>
</dbReference>
<feature type="region of interest" description="Disordered" evidence="15">
    <location>
        <begin position="785"/>
        <end position="828"/>
    </location>
</feature>
<gene>
    <name evidence="17" type="ORF">HOLleu_20430</name>
</gene>
<dbReference type="CDD" id="cd18434">
    <property type="entry name" value="BRCT_TopBP1_rpt5"/>
    <property type="match status" value="1"/>
</dbReference>
<feature type="domain" description="BRCT" evidence="16">
    <location>
        <begin position="192"/>
        <end position="281"/>
    </location>
</feature>
<organism evidence="17 18">
    <name type="scientific">Holothuria leucospilota</name>
    <name type="common">Black long sea cucumber</name>
    <name type="synonym">Mertensiothuria leucospilota</name>
    <dbReference type="NCBI Taxonomy" id="206669"/>
    <lineage>
        <taxon>Eukaryota</taxon>
        <taxon>Metazoa</taxon>
        <taxon>Echinodermata</taxon>
        <taxon>Eleutherozoa</taxon>
        <taxon>Echinozoa</taxon>
        <taxon>Holothuroidea</taxon>
        <taxon>Aspidochirotacea</taxon>
        <taxon>Aspidochirotida</taxon>
        <taxon>Holothuriidae</taxon>
        <taxon>Holothuria</taxon>
    </lineage>
</organism>
<keyword evidence="12" id="KW-0206">Cytoskeleton</keyword>
<evidence type="ECO:0000256" key="13">
    <source>
        <dbReference type="ARBA" id="ARBA00023242"/>
    </source>
</evidence>
<dbReference type="Pfam" id="PF21298">
    <property type="entry name" value="TopBP1_BRCT0"/>
    <property type="match status" value="1"/>
</dbReference>
<feature type="region of interest" description="Disordered" evidence="15">
    <location>
        <begin position="1010"/>
        <end position="1040"/>
    </location>
</feature>
<dbReference type="FunFam" id="3.40.50.10190:FF:000029">
    <property type="entry name" value="DNA topoisomerase II binding protein 1"/>
    <property type="match status" value="1"/>
</dbReference>
<feature type="domain" description="BRCT" evidence="16">
    <location>
        <begin position="368"/>
        <end position="458"/>
    </location>
</feature>
<dbReference type="GO" id="GO:0007095">
    <property type="term" value="P:mitotic G2 DNA damage checkpoint signaling"/>
    <property type="evidence" value="ECO:0007669"/>
    <property type="project" value="TreeGrafter"/>
</dbReference>
<protein>
    <submittedName>
        <fullName evidence="17">DNA topoisomerase 2-binding protein 1-A</fullName>
    </submittedName>
</protein>
<feature type="compositionally biased region" description="Acidic residues" evidence="15">
    <location>
        <begin position="514"/>
        <end position="528"/>
    </location>
</feature>
<feature type="region of interest" description="Disordered" evidence="15">
    <location>
        <begin position="1481"/>
        <end position="1512"/>
    </location>
</feature>
<evidence type="ECO:0000259" key="16">
    <source>
        <dbReference type="PROSITE" id="PS50172"/>
    </source>
</evidence>
<keyword evidence="6" id="KW-0963">Cytoplasm</keyword>
<accession>A0A9Q1C0S1</accession>
<dbReference type="GO" id="GO:0005634">
    <property type="term" value="C:nucleus"/>
    <property type="evidence" value="ECO:0007669"/>
    <property type="project" value="UniProtKB-SubCell"/>
</dbReference>
<keyword evidence="18" id="KW-1185">Reference proteome</keyword>
<feature type="region of interest" description="Disordered" evidence="15">
    <location>
        <begin position="275"/>
        <end position="306"/>
    </location>
</feature>
<dbReference type="InterPro" id="IPR036420">
    <property type="entry name" value="BRCT_dom_sf"/>
</dbReference>
<keyword evidence="9" id="KW-0227">DNA damage</keyword>
<dbReference type="Gene3D" id="3.40.50.10190">
    <property type="entry name" value="BRCT domain"/>
    <property type="match status" value="9"/>
</dbReference>
<name>A0A9Q1C0S1_HOLLE</name>
<dbReference type="FunFam" id="3.40.50.10190:FF:000018">
    <property type="entry name" value="DNA topoisomerase 2-binding protein 1"/>
    <property type="match status" value="1"/>
</dbReference>
<feature type="domain" description="BRCT" evidence="16">
    <location>
        <begin position="93"/>
        <end position="177"/>
    </location>
</feature>
<dbReference type="InterPro" id="IPR049936">
    <property type="entry name" value="TopBP1_BRCT_8"/>
</dbReference>
<dbReference type="Pfam" id="PF23294">
    <property type="entry name" value="BRCT_TopB1_SLF1"/>
    <property type="match status" value="1"/>
</dbReference>
<dbReference type="CDD" id="cd17727">
    <property type="entry name" value="BRCT_TopBP1_rpt6"/>
    <property type="match status" value="1"/>
</dbReference>
<dbReference type="FunFam" id="3.40.50.10190:FF:000021">
    <property type="entry name" value="DNA topoisomerase II binding protein 1"/>
    <property type="match status" value="1"/>
</dbReference>
<evidence type="ECO:0000256" key="11">
    <source>
        <dbReference type="ARBA" id="ARBA00023204"/>
    </source>
</evidence>
<dbReference type="Pfam" id="PF00533">
    <property type="entry name" value="BRCT"/>
    <property type="match status" value="4"/>
</dbReference>
<dbReference type="InterPro" id="IPR059215">
    <property type="entry name" value="BRCT2_TopBP1-like"/>
</dbReference>
<evidence type="ECO:0000256" key="4">
    <source>
        <dbReference type="ARBA" id="ARBA00004647"/>
    </source>
</evidence>
<dbReference type="GO" id="GO:0033314">
    <property type="term" value="P:mitotic DNA replication checkpoint signaling"/>
    <property type="evidence" value="ECO:0007669"/>
    <property type="project" value="TreeGrafter"/>
</dbReference>
<evidence type="ECO:0000256" key="5">
    <source>
        <dbReference type="ARBA" id="ARBA00022454"/>
    </source>
</evidence>
<dbReference type="SMART" id="SM00292">
    <property type="entry name" value="BRCT"/>
    <property type="match status" value="8"/>
</dbReference>
<dbReference type="OrthoDB" id="251770at2759"/>
<evidence type="ECO:0000256" key="1">
    <source>
        <dbReference type="ARBA" id="ARBA00004123"/>
    </source>
</evidence>
<evidence type="ECO:0000313" key="18">
    <source>
        <dbReference type="Proteomes" id="UP001152320"/>
    </source>
</evidence>
<keyword evidence="7" id="KW-0597">Phosphoprotein</keyword>
<dbReference type="PANTHER" id="PTHR13561:SF20">
    <property type="entry name" value="DNA TOPOISOMERASE 2-BINDING PROTEIN 1"/>
    <property type="match status" value="1"/>
</dbReference>
<proteinExistence type="inferred from homology"/>
<keyword evidence="13" id="KW-0539">Nucleus</keyword>
<feature type="compositionally biased region" description="Basic and acidic residues" evidence="15">
    <location>
        <begin position="790"/>
        <end position="812"/>
    </location>
</feature>
<reference evidence="17" key="1">
    <citation type="submission" date="2021-10" db="EMBL/GenBank/DDBJ databases">
        <title>Tropical sea cucumber genome reveals ecological adaptation and Cuvierian tubules defense mechanism.</title>
        <authorList>
            <person name="Chen T."/>
        </authorList>
    </citation>
    <scope>NUCLEOTIDE SEQUENCE</scope>
    <source>
        <strain evidence="17">Nanhai2018</strain>
        <tissue evidence="17">Muscle</tissue>
    </source>
</reference>
<dbReference type="GO" id="GO:0003677">
    <property type="term" value="F:DNA binding"/>
    <property type="evidence" value="ECO:0007669"/>
    <property type="project" value="UniProtKB-KW"/>
</dbReference>
<keyword evidence="5" id="KW-0158">Chromosome</keyword>
<keyword evidence="11" id="KW-0234">DNA repair</keyword>
<evidence type="ECO:0000256" key="7">
    <source>
        <dbReference type="ARBA" id="ARBA00022553"/>
    </source>
</evidence>
<feature type="domain" description="BRCT" evidence="16">
    <location>
        <begin position="625"/>
        <end position="720"/>
    </location>
</feature>
<comment type="subcellular location">
    <subcellularLocation>
        <location evidence="2">Chromosome</location>
    </subcellularLocation>
    <subcellularLocation>
        <location evidence="3">Cytoplasm</location>
        <location evidence="3">Cytoskeleton</location>
        <location evidence="3">Microtubule organizing center</location>
        <location evidence="3">Centrosome</location>
    </subcellularLocation>
    <subcellularLocation>
        <location evidence="4">Cytoplasm</location>
        <location evidence="4">Cytoskeleton</location>
        <location evidence="4">Spindle pole</location>
    </subcellularLocation>
    <subcellularLocation>
        <location evidence="1">Nucleus</location>
    </subcellularLocation>
</comment>
<dbReference type="PANTHER" id="PTHR13561">
    <property type="entry name" value="DNA REPLICATION REGULATOR DPB11-RELATED"/>
    <property type="match status" value="1"/>
</dbReference>
<dbReference type="InterPro" id="IPR057595">
    <property type="entry name" value="TopB1_SLF1_BRCT"/>
</dbReference>
<feature type="domain" description="BRCT" evidence="16">
    <location>
        <begin position="901"/>
        <end position="992"/>
    </location>
</feature>
<keyword evidence="10" id="KW-0238">DNA-binding</keyword>
<dbReference type="InterPro" id="IPR001357">
    <property type="entry name" value="BRCT_dom"/>
</dbReference>
<feature type="compositionally biased region" description="Polar residues" evidence="15">
    <location>
        <begin position="1202"/>
        <end position="1214"/>
    </location>
</feature>
<evidence type="ECO:0000256" key="2">
    <source>
        <dbReference type="ARBA" id="ARBA00004286"/>
    </source>
</evidence>
<dbReference type="Proteomes" id="UP001152320">
    <property type="component" value="Chromosome 9"/>
</dbReference>
<evidence type="ECO:0000313" key="17">
    <source>
        <dbReference type="EMBL" id="KAJ8036452.1"/>
    </source>
</evidence>
<dbReference type="CDD" id="cd17728">
    <property type="entry name" value="BRCT_TopBP1_rpt8"/>
    <property type="match status" value="1"/>
</dbReference>
<sequence>MSNQRSFVIRFVATANCRKEQIQSAVRGVQAAKVPTEKIKEEAVLKMTERDDNLYVCDPFEGPAFKHLLSLGCRIVGAQCVVSCLEKDISLPKVNHPVHNLSLYGTIITCSSIAKERREWIHEKVQWMGGTISKDLTECITHLVAGEVGSKKYHVAADVKKPILLPDWVEACWEEGQTKYFNGTDPEVVSFYKCPAFKGCNVCVTGFQVDEKKKILKMITENGGVYSKELKFKESTHLIVGAAKGPKYEYAKKWKLHCVSIQWLFDGVEKGYSQDESLYPPEKSEESRQHQTSTPVKDGSRKSVSSKGFDISTISNISNLSSVDETAMTTFNMTGVRSNAIPQSERDIKVSTEEGVKALEELQLNQVSSEPFLDGCKIYLSGFTADLIEKLRRIINSGGGTRLSQLNEAVTHVLVGDSVTQEVRRFHAKMAEAYILNVMWLIECYKTHQRQPETLYILPQFAKDETLLQQAHQQPTKGKSRQPVVTDENPSESILNQYLPQTDKEDVTMMEDQQTGEEKDDDGDDTVMEPEVKGGIFADKIFTVVGFTNADTEEIHSQIMDAEGKIVTEGSRAIPDFAVVPLEGCEVQRTVGEVVTICWLEMCLEAEKFLPTSENFLFKPVLINTTSKPLTDCVLSFSQYSAVEKESLTQLASSLGAICQDYFLRKPKKKFKGNSHLVLETPSGSKYDAAKKWNIPAVTKEWLFQCAKCGKKLPEESFLVDGAITPLDEVEKPPSTSLQASPEIPVFVDNLRANPVAIDVDVTPKEIHPQSDVFKTPNLGRLTLNSVKRPCSDSGDKSTKRIKRGEEGKSSAEETPSTPGRFLKGNQGFHPRFSFGEMDIQQTPASEKGKRAHRRKSSLPQEVYFYQNLVNAVENTRDGNDGEDKDEGKYDVLEKDPEKDIQTDILNGLVICIGKSLANSHGDLNKIVQSLGGNLQWSLDTSCTHYIFQGKTNSTSREFRKARKMGVCIVNPEWLYACKEANRRLDEKLYPYTVNPNMSLSLSQTPVNDSVVSSHKVSPPPAQATVSPQVPCEESEGFGNDDLSMEEEQLMIAQADAIEDKENSGSTDEQREEFQRQFAQIMATLGNSDSAKRRGRRQLRSSNGNSKDGSNTAAEHRRSSRRLTRSRRESSVTSPVSKKNSEENDSETFDKCVITWDDDTSRVCRENAIARLRREDVKNDDISKVEEEDEDQRKAAVKEFTEQGNFQSANQIDGSPSDVKTPPPIRLPNAKPAVAPQPVEENQCQKDSPSKKVFLFTGLTEQERIDYGALIEQLGGEAADKPYYNTNCTHMIVGSPTRNEKYLAAIASGRWILHRSYMVECQKAGRFIEEEPHELNASMFSQKMSSSSLSLCDAPKRWREKLQSEEKDHKGAFDGWRVLLVVDEKREAGLKRILEAGCGTVLSTRYPFSSSVQSEATHLFLNSTKAKVPKGSIDLETIVSSGTLCLRPEYIADFLIKVPIPDPSNYLVAEVKPILERIANDTTQAAESSNQKRKTRESSSSSISGSTRSRRR</sequence>
<feature type="region of interest" description="Disordered" evidence="15">
    <location>
        <begin position="469"/>
        <end position="528"/>
    </location>
</feature>
<evidence type="ECO:0000256" key="10">
    <source>
        <dbReference type="ARBA" id="ARBA00023125"/>
    </source>
</evidence>
<dbReference type="FunFam" id="3.40.50.10190:FF:000010">
    <property type="entry name" value="DNA topoisomerase II binding protein 1"/>
    <property type="match status" value="1"/>
</dbReference>
<dbReference type="SUPFAM" id="SSF52113">
    <property type="entry name" value="BRCT domain"/>
    <property type="match status" value="6"/>
</dbReference>
<dbReference type="FunFam" id="3.40.50.10190:FF:000020">
    <property type="entry name" value="DNA topoisomerase II binding protein 1"/>
    <property type="match status" value="1"/>
</dbReference>
<evidence type="ECO:0000256" key="6">
    <source>
        <dbReference type="ARBA" id="ARBA00022490"/>
    </source>
</evidence>
<feature type="compositionally biased region" description="Low complexity" evidence="15">
    <location>
        <begin position="1498"/>
        <end position="1512"/>
    </location>
</feature>
<dbReference type="Pfam" id="PF12738">
    <property type="entry name" value="PTCB-BRCT"/>
    <property type="match status" value="2"/>
</dbReference>
<dbReference type="CDD" id="cd17749">
    <property type="entry name" value="BRCT_TopBP1_rpt4"/>
    <property type="match status" value="1"/>
</dbReference>
<dbReference type="EMBL" id="JAIZAY010000009">
    <property type="protein sequence ID" value="KAJ8036452.1"/>
    <property type="molecule type" value="Genomic_DNA"/>
</dbReference>
<evidence type="ECO:0000256" key="15">
    <source>
        <dbReference type="SAM" id="MobiDB-lite"/>
    </source>
</evidence>
<dbReference type="PROSITE" id="PS50172">
    <property type="entry name" value="BRCT"/>
    <property type="match status" value="6"/>
</dbReference>
<evidence type="ECO:0000256" key="8">
    <source>
        <dbReference type="ARBA" id="ARBA00022737"/>
    </source>
</evidence>
<feature type="region of interest" description="Disordered" evidence="15">
    <location>
        <begin position="1201"/>
        <end position="1233"/>
    </location>
</feature>
<evidence type="ECO:0000256" key="14">
    <source>
        <dbReference type="ARBA" id="ARBA00061360"/>
    </source>
</evidence>
<evidence type="ECO:0000256" key="12">
    <source>
        <dbReference type="ARBA" id="ARBA00023212"/>
    </source>
</evidence>
<dbReference type="GO" id="GO:0005813">
    <property type="term" value="C:centrosome"/>
    <property type="evidence" value="ECO:0007669"/>
    <property type="project" value="UniProtKB-SubCell"/>
</dbReference>
<comment type="caution">
    <text evidence="17">The sequence shown here is derived from an EMBL/GenBank/DDBJ whole genome shotgun (WGS) entry which is preliminary data.</text>
</comment>
<feature type="region of interest" description="Disordered" evidence="15">
    <location>
        <begin position="1083"/>
        <end position="1147"/>
    </location>
</feature>
<evidence type="ECO:0000256" key="3">
    <source>
        <dbReference type="ARBA" id="ARBA00004300"/>
    </source>
</evidence>
<dbReference type="FunFam" id="3.40.50.10190:FF:000028">
    <property type="entry name" value="DNA topoisomerase 2-binding protein 1 isoform X1"/>
    <property type="match status" value="1"/>
</dbReference>
<evidence type="ECO:0000256" key="9">
    <source>
        <dbReference type="ARBA" id="ARBA00022763"/>
    </source>
</evidence>
<dbReference type="CDD" id="cd17738">
    <property type="entry name" value="BRCT_TopBP1_rpt7"/>
    <property type="match status" value="1"/>
</dbReference>
<feature type="domain" description="BRCT" evidence="16">
    <location>
        <begin position="1251"/>
        <end position="1335"/>
    </location>
</feature>
<feature type="compositionally biased region" description="Polar residues" evidence="15">
    <location>
        <begin position="1100"/>
        <end position="1113"/>
    </location>
</feature>
<feature type="compositionally biased region" description="Polar residues" evidence="15">
    <location>
        <begin position="491"/>
        <end position="500"/>
    </location>
</feature>
<dbReference type="GO" id="GO:0000922">
    <property type="term" value="C:spindle pole"/>
    <property type="evidence" value="ECO:0007669"/>
    <property type="project" value="UniProtKB-SubCell"/>
</dbReference>
<dbReference type="CDD" id="cd17718">
    <property type="entry name" value="BRCT_TopBP1_rpt3"/>
    <property type="match status" value="1"/>
</dbReference>
<keyword evidence="8" id="KW-0677">Repeat</keyword>
<dbReference type="InterPro" id="IPR049542">
    <property type="entry name" value="TopBP1-like_BRCT0"/>
</dbReference>
<dbReference type="GO" id="GO:0006281">
    <property type="term" value="P:DNA repair"/>
    <property type="evidence" value="ECO:0007669"/>
    <property type="project" value="UniProtKB-KW"/>
</dbReference>